<evidence type="ECO:0000256" key="1">
    <source>
        <dbReference type="SAM" id="MobiDB-lite"/>
    </source>
</evidence>
<feature type="compositionally biased region" description="Polar residues" evidence="1">
    <location>
        <begin position="93"/>
        <end position="104"/>
    </location>
</feature>
<reference evidence="3 4" key="1">
    <citation type="submission" date="2018-06" db="EMBL/GenBank/DDBJ databases">
        <authorList>
            <consortium name="Pathogen Informatics"/>
            <person name="Doyle S."/>
        </authorList>
    </citation>
    <scope>NUCLEOTIDE SEQUENCE [LARGE SCALE GENOMIC DNA]</scope>
    <source>
        <strain evidence="3 4">NCTC1542</strain>
    </source>
</reference>
<evidence type="ECO:0000313" key="3">
    <source>
        <dbReference type="EMBL" id="SUA02900.1"/>
    </source>
</evidence>
<evidence type="ECO:0000313" key="4">
    <source>
        <dbReference type="Proteomes" id="UP000255389"/>
    </source>
</evidence>
<feature type="region of interest" description="Disordered" evidence="1">
    <location>
        <begin position="68"/>
        <end position="104"/>
    </location>
</feature>
<dbReference type="AlphaFoldDB" id="A0A378UZZ4"/>
<sequence length="104" mass="11842">MAEKAGGATELDVDGIKVRFTNPDKVYYPKLGKDGTKGKLMEYYLSVADRMVTLLKDRPTHLQRFPTVSRVKRSTRSGCRRSIPTILRRASSRSRPAEQQTRSR</sequence>
<organism evidence="3 4">
    <name type="scientific">Mycolicibacterium fortuitum</name>
    <name type="common">Mycobacterium fortuitum</name>
    <dbReference type="NCBI Taxonomy" id="1766"/>
    <lineage>
        <taxon>Bacteria</taxon>
        <taxon>Bacillati</taxon>
        <taxon>Actinomycetota</taxon>
        <taxon>Actinomycetes</taxon>
        <taxon>Mycobacteriales</taxon>
        <taxon>Mycobacteriaceae</taxon>
        <taxon>Mycolicibacterium</taxon>
    </lineage>
</organism>
<dbReference type="PANTHER" id="PTHR42705:SF3">
    <property type="entry name" value="ATP-DEPENDENT DNA LIGASE"/>
    <property type="match status" value="1"/>
</dbReference>
<dbReference type="Pfam" id="PF21686">
    <property type="entry name" value="LigD_Prim-Pol"/>
    <property type="match status" value="1"/>
</dbReference>
<name>A0A378UZZ4_MYCFO</name>
<protein>
    <submittedName>
        <fullName evidence="3">DNA primase, small subunit</fullName>
    </submittedName>
</protein>
<accession>A0A378UZZ4</accession>
<proteinExistence type="predicted"/>
<dbReference type="InterPro" id="IPR052171">
    <property type="entry name" value="NHEJ_LigD"/>
</dbReference>
<evidence type="ECO:0000259" key="2">
    <source>
        <dbReference type="Pfam" id="PF21686"/>
    </source>
</evidence>
<feature type="domain" description="DNA ligase D polymerase" evidence="2">
    <location>
        <begin position="36"/>
        <end position="93"/>
    </location>
</feature>
<dbReference type="Gene3D" id="3.90.920.10">
    <property type="entry name" value="DNA primase, PRIM domain"/>
    <property type="match status" value="1"/>
</dbReference>
<dbReference type="InterPro" id="IPR014145">
    <property type="entry name" value="LigD_pol_dom"/>
</dbReference>
<feature type="compositionally biased region" description="Basic residues" evidence="1">
    <location>
        <begin position="70"/>
        <end position="79"/>
    </location>
</feature>
<dbReference type="PANTHER" id="PTHR42705">
    <property type="entry name" value="BIFUNCTIONAL NON-HOMOLOGOUS END JOINING PROTEIN LIGD"/>
    <property type="match status" value="1"/>
</dbReference>
<dbReference type="EMBL" id="UGQY01000004">
    <property type="protein sequence ID" value="SUA02900.1"/>
    <property type="molecule type" value="Genomic_DNA"/>
</dbReference>
<gene>
    <name evidence="3" type="ORF">NCTC1542_04375</name>
</gene>
<dbReference type="Proteomes" id="UP000255389">
    <property type="component" value="Unassembled WGS sequence"/>
</dbReference>